<keyword evidence="4" id="KW-0732">Signal</keyword>
<evidence type="ECO:0000256" key="4">
    <source>
        <dbReference type="ARBA" id="ARBA00022729"/>
    </source>
</evidence>
<evidence type="ECO:0000313" key="6">
    <source>
        <dbReference type="WBParaSite" id="SMUV_0000572001-mRNA-1"/>
    </source>
</evidence>
<reference evidence="6" key="1">
    <citation type="submission" date="2017-02" db="UniProtKB">
        <authorList>
            <consortium name="WormBaseParasite"/>
        </authorList>
    </citation>
    <scope>IDENTIFICATION</scope>
</reference>
<accession>A0A0N5AMB7</accession>
<sequence length="167" mass="19140">MLEYACIIKASESKTLINNLQKEGVYEWFKETSDLAQAEAMEDEWKQTPLESDICNTEPETGAGTTIMERSLCPWQWRVNREEDREPKEILEAYCLCSKSRGNSVSLCSPIMREVAVLKKIICDPGTQHYEYVRAVQTITVGCHSVLPHIELASPFRFFKNPYGQEI</sequence>
<dbReference type="AlphaFoldDB" id="A0A0N5AMB7"/>
<evidence type="ECO:0000256" key="1">
    <source>
        <dbReference type="ARBA" id="ARBA00004613"/>
    </source>
</evidence>
<comment type="similarity">
    <text evidence="2">Belongs to the IL-17 family.</text>
</comment>
<dbReference type="Gene3D" id="2.10.90.10">
    <property type="entry name" value="Cystine-knot cytokines"/>
    <property type="match status" value="1"/>
</dbReference>
<dbReference type="GO" id="GO:0005125">
    <property type="term" value="F:cytokine activity"/>
    <property type="evidence" value="ECO:0007669"/>
    <property type="project" value="InterPro"/>
</dbReference>
<dbReference type="InterPro" id="IPR010345">
    <property type="entry name" value="IL-17_fam"/>
</dbReference>
<evidence type="ECO:0000256" key="2">
    <source>
        <dbReference type="ARBA" id="ARBA00007236"/>
    </source>
</evidence>
<dbReference type="GO" id="GO:0005576">
    <property type="term" value="C:extracellular region"/>
    <property type="evidence" value="ECO:0007669"/>
    <property type="project" value="UniProtKB-SubCell"/>
</dbReference>
<keyword evidence="3" id="KW-0964">Secreted</keyword>
<name>A0A0N5AMB7_9BILA</name>
<proteinExistence type="inferred from homology"/>
<organism evidence="5 6">
    <name type="scientific">Syphacia muris</name>
    <dbReference type="NCBI Taxonomy" id="451379"/>
    <lineage>
        <taxon>Eukaryota</taxon>
        <taxon>Metazoa</taxon>
        <taxon>Ecdysozoa</taxon>
        <taxon>Nematoda</taxon>
        <taxon>Chromadorea</taxon>
        <taxon>Rhabditida</taxon>
        <taxon>Spirurina</taxon>
        <taxon>Oxyuridomorpha</taxon>
        <taxon>Oxyuroidea</taxon>
        <taxon>Oxyuridae</taxon>
        <taxon>Syphacia</taxon>
    </lineage>
</organism>
<protein>
    <submittedName>
        <fullName evidence="6">Interleukin-17</fullName>
    </submittedName>
</protein>
<dbReference type="Proteomes" id="UP000046393">
    <property type="component" value="Unplaced"/>
</dbReference>
<dbReference type="InterPro" id="IPR029034">
    <property type="entry name" value="Cystine-knot_cytokine"/>
</dbReference>
<dbReference type="Pfam" id="PF06083">
    <property type="entry name" value="IL17"/>
    <property type="match status" value="1"/>
</dbReference>
<comment type="subcellular location">
    <subcellularLocation>
        <location evidence="1">Secreted</location>
    </subcellularLocation>
</comment>
<dbReference type="STRING" id="451379.A0A0N5AMB7"/>
<dbReference type="SUPFAM" id="SSF57501">
    <property type="entry name" value="Cystine-knot cytokines"/>
    <property type="match status" value="1"/>
</dbReference>
<evidence type="ECO:0000256" key="3">
    <source>
        <dbReference type="ARBA" id="ARBA00022525"/>
    </source>
</evidence>
<keyword evidence="5" id="KW-1185">Reference proteome</keyword>
<dbReference type="WBParaSite" id="SMUV_0000572001-mRNA-1">
    <property type="protein sequence ID" value="SMUV_0000572001-mRNA-1"/>
    <property type="gene ID" value="SMUV_0000572001"/>
</dbReference>
<evidence type="ECO:0000313" key="5">
    <source>
        <dbReference type="Proteomes" id="UP000046393"/>
    </source>
</evidence>